<dbReference type="AlphaFoldDB" id="A0A1W6LBQ2"/>
<evidence type="ECO:0000313" key="1">
    <source>
        <dbReference type="EMBL" id="ARN21682.1"/>
    </source>
</evidence>
<sequence>MNIHSVKCAALATALACMAHVAQADELLPLPPAKQSGDVTYTSGGIPDEQLPAVKQARASYPLVIELFQKNGAKNQYTADVQVRLIDAKGQVVLDDKSEGPFFLVKPAPGTYRVEATFNGRTLEQRGVNVGASGSKRVVFVFPPS</sequence>
<dbReference type="Proteomes" id="UP000193427">
    <property type="component" value="Chromosome"/>
</dbReference>
<dbReference type="EMBL" id="CP015118">
    <property type="protein sequence ID" value="ARN21682.1"/>
    <property type="molecule type" value="Genomic_DNA"/>
</dbReference>
<dbReference type="KEGG" id="rgu:A4W93_18265"/>
<evidence type="ECO:0000313" key="2">
    <source>
        <dbReference type="Proteomes" id="UP000193427"/>
    </source>
</evidence>
<dbReference type="Gene3D" id="2.60.40.1120">
    <property type="entry name" value="Carboxypeptidase-like, regulatory domain"/>
    <property type="match status" value="1"/>
</dbReference>
<reference evidence="1 2" key="1">
    <citation type="submission" date="2016-04" db="EMBL/GenBank/DDBJ databases">
        <title>Complete genome sequence of natural rubber-degrading, novel Gram-negative bacterium, Rhizobacter gummiphilus strain NS21.</title>
        <authorList>
            <person name="Tabata M."/>
            <person name="Kasai D."/>
            <person name="Fukuda M."/>
        </authorList>
    </citation>
    <scope>NUCLEOTIDE SEQUENCE [LARGE SCALE GENOMIC DNA]</scope>
    <source>
        <strain evidence="1 2">NS21</strain>
    </source>
</reference>
<organism evidence="1 2">
    <name type="scientific">Piscinibacter gummiphilus</name>
    <dbReference type="NCBI Taxonomy" id="946333"/>
    <lineage>
        <taxon>Bacteria</taxon>
        <taxon>Pseudomonadati</taxon>
        <taxon>Pseudomonadota</taxon>
        <taxon>Betaproteobacteria</taxon>
        <taxon>Burkholderiales</taxon>
        <taxon>Sphaerotilaceae</taxon>
        <taxon>Piscinibacter</taxon>
    </lineage>
</organism>
<keyword evidence="2" id="KW-1185">Reference proteome</keyword>
<gene>
    <name evidence="1" type="ORF">A4W93_18265</name>
</gene>
<dbReference type="OrthoDB" id="8926484at2"/>
<name>A0A1W6LBQ2_9BURK</name>
<dbReference type="STRING" id="946333.A4W93_18265"/>
<dbReference type="RefSeq" id="WP_085751977.1">
    <property type="nucleotide sequence ID" value="NZ_BSPR01000011.1"/>
</dbReference>
<accession>A0A1W6LBQ2</accession>
<protein>
    <submittedName>
        <fullName evidence="1">Uncharacterized protein</fullName>
    </submittedName>
</protein>
<proteinExistence type="predicted"/>